<dbReference type="VEuPathDB" id="VectorBase:ADAC007886"/>
<dbReference type="InterPro" id="IPR021648">
    <property type="entry name" value="GLUE_dom"/>
</dbReference>
<dbReference type="InterPro" id="IPR040608">
    <property type="entry name" value="Snf8/Vps36"/>
</dbReference>
<feature type="domain" description="GLUE N-terminal" evidence="8">
    <location>
        <begin position="1"/>
        <end position="144"/>
    </location>
</feature>
<dbReference type="Gene3D" id="2.30.29.30">
    <property type="entry name" value="Pleckstrin-homology domain (PH domain)/Phosphotyrosine-binding domain (PTB)"/>
    <property type="match status" value="1"/>
</dbReference>
<dbReference type="PANTHER" id="PTHR13128">
    <property type="entry name" value="VACUOLAR PROTEIN-SORTING-ASSOCIATED PROTEIN 36"/>
    <property type="match status" value="1"/>
</dbReference>
<evidence type="ECO:0000259" key="8">
    <source>
        <dbReference type="PROSITE" id="PS51495"/>
    </source>
</evidence>
<comment type="subcellular location">
    <subcellularLocation>
        <location evidence="7">Cytoplasm</location>
    </subcellularLocation>
    <subcellularLocation>
        <location evidence="7">Endosome</location>
    </subcellularLocation>
</comment>
<dbReference type="VEuPathDB" id="VectorBase:ADAR2_009912"/>
<dbReference type="PANTHER" id="PTHR13128:SF12">
    <property type="entry name" value="VACUOLAR PROTEIN-SORTING-ASSOCIATED PROTEIN 36"/>
    <property type="match status" value="1"/>
</dbReference>
<dbReference type="PROSITE" id="PS51495">
    <property type="entry name" value="GLUE"/>
    <property type="match status" value="1"/>
</dbReference>
<dbReference type="AlphaFoldDB" id="A0A2M4CSR6"/>
<dbReference type="EMBL" id="GGFL01004141">
    <property type="protein sequence ID" value="MBW68319.1"/>
    <property type="molecule type" value="Transcribed_RNA"/>
</dbReference>
<dbReference type="InterPro" id="IPR036390">
    <property type="entry name" value="WH_DNA-bd_sf"/>
</dbReference>
<proteinExistence type="inferred from homology"/>
<evidence type="ECO:0000256" key="6">
    <source>
        <dbReference type="ARBA" id="ARBA00030114"/>
    </source>
</evidence>
<dbReference type="Gene3D" id="6.10.140.260">
    <property type="match status" value="1"/>
</dbReference>
<comment type="function">
    <text evidence="7">Component of the ESCRT-II complex (endosomal sorting complex required for transport II), which is required for multivesicular body (MVB) formation and sorting of endosomal cargo proteins into MVBs.</text>
</comment>
<evidence type="ECO:0000256" key="1">
    <source>
        <dbReference type="ARBA" id="ARBA00009697"/>
    </source>
</evidence>
<dbReference type="SUPFAM" id="SSF50729">
    <property type="entry name" value="PH domain-like"/>
    <property type="match status" value="1"/>
</dbReference>
<dbReference type="InterPro" id="IPR011993">
    <property type="entry name" value="PH-like_dom_sf"/>
</dbReference>
<accession>A0A2M4CSR6</accession>
<organism evidence="9">
    <name type="scientific">Anopheles darlingi</name>
    <name type="common">Mosquito</name>
    <dbReference type="NCBI Taxonomy" id="43151"/>
    <lineage>
        <taxon>Eukaryota</taxon>
        <taxon>Metazoa</taxon>
        <taxon>Ecdysozoa</taxon>
        <taxon>Arthropoda</taxon>
        <taxon>Hexapoda</taxon>
        <taxon>Insecta</taxon>
        <taxon>Pterygota</taxon>
        <taxon>Neoptera</taxon>
        <taxon>Endopterygota</taxon>
        <taxon>Diptera</taxon>
        <taxon>Nematocera</taxon>
        <taxon>Culicoidea</taxon>
        <taxon>Culicidae</taxon>
        <taxon>Anophelinae</taxon>
        <taxon>Anopheles</taxon>
    </lineage>
</organism>
<dbReference type="GO" id="GO:0032266">
    <property type="term" value="F:phosphatidylinositol-3-phosphate binding"/>
    <property type="evidence" value="ECO:0007669"/>
    <property type="project" value="UniProtKB-UniRule"/>
</dbReference>
<evidence type="ECO:0000256" key="2">
    <source>
        <dbReference type="ARBA" id="ARBA00017953"/>
    </source>
</evidence>
<evidence type="ECO:0000256" key="4">
    <source>
        <dbReference type="ARBA" id="ARBA00022490"/>
    </source>
</evidence>
<keyword evidence="5 7" id="KW-0653">Protein transport</keyword>
<protein>
    <recommendedName>
        <fullName evidence="2 7">Vacuolar protein-sorting-associated protein 36</fullName>
    </recommendedName>
    <alternativeName>
        <fullName evidence="6 7">ESCRT-II complex subunit VPS36</fullName>
    </alternativeName>
</protein>
<dbReference type="GO" id="GO:0000814">
    <property type="term" value="C:ESCRT II complex"/>
    <property type="evidence" value="ECO:0007669"/>
    <property type="project" value="UniProtKB-UniRule"/>
</dbReference>
<sequence length="387" mass="43065">MNRFEYCQARLWESESFVAKDRNIKLYNGDEKTSYDDGELILTSHRLIWGRNGELARGGNALSLRLLHVTSLDQEEASSMLFGKKKRIILRLGEVSADKTPGPMDDSIAHFVKISGRNGVSQTFVESLKTTISARVWTATTAGVSAADTATPTTTKTLRTGIGGIERGLAEKQKLTDQHISIAFQDLDKLMEMAKDMVAVTKVVSSKIRERHGEVSEDETVRFKSYLMSLGIDDPVTRDGTRSSSEYFMKLSQQLCEMLLDPITEAGGMMSLADVYCRMNRARGLELLSPEDVLNACKLLTGPITLRSFPSGAMVLQLETHDDVLVSQRTTELVKQYTSISTDELARCEAISFILAKERLLAAEAFGYICRDESIEGLRFFGNKFIQ</sequence>
<evidence type="ECO:0000313" key="9">
    <source>
        <dbReference type="EMBL" id="MBW68319.1"/>
    </source>
</evidence>
<evidence type="ECO:0000256" key="5">
    <source>
        <dbReference type="ARBA" id="ARBA00022927"/>
    </source>
</evidence>
<comment type="similarity">
    <text evidence="1 7">Belongs to the VPS36 family.</text>
</comment>
<keyword evidence="7" id="KW-0967">Endosome</keyword>
<dbReference type="Pfam" id="PF11605">
    <property type="entry name" value="Vps36_ESCRT-II"/>
    <property type="match status" value="1"/>
</dbReference>
<dbReference type="GO" id="GO:0043328">
    <property type="term" value="P:protein transport to vacuole involved in ubiquitin-dependent protein catabolic process via the multivesicular body sorting pathway"/>
    <property type="evidence" value="ECO:0007669"/>
    <property type="project" value="UniProtKB-UniRule"/>
</dbReference>
<dbReference type="InterPro" id="IPR037855">
    <property type="entry name" value="Vps36"/>
</dbReference>
<dbReference type="GO" id="GO:0043130">
    <property type="term" value="F:ubiquitin binding"/>
    <property type="evidence" value="ECO:0007669"/>
    <property type="project" value="UniProtKB-UniRule"/>
</dbReference>
<dbReference type="GO" id="GO:0031902">
    <property type="term" value="C:late endosome membrane"/>
    <property type="evidence" value="ECO:0007669"/>
    <property type="project" value="UniProtKB-UniRule"/>
</dbReference>
<keyword evidence="4 7" id="KW-0963">Cytoplasm</keyword>
<keyword evidence="3 7" id="KW-0813">Transport</keyword>
<evidence type="ECO:0000256" key="3">
    <source>
        <dbReference type="ARBA" id="ARBA00022448"/>
    </source>
</evidence>
<dbReference type="FunFam" id="1.10.10.10:FF:000416">
    <property type="entry name" value="Vacuolar protein-sorting-associated protein 36"/>
    <property type="match status" value="1"/>
</dbReference>
<comment type="subunit">
    <text evidence="7">Component of the endosomal sorting complex required for transport II (ESCRT-II).</text>
</comment>
<dbReference type="InterPro" id="IPR036388">
    <property type="entry name" value="WH-like_DNA-bd_sf"/>
</dbReference>
<name>A0A2M4CSR6_ANODA</name>
<dbReference type="Gene3D" id="1.10.10.10">
    <property type="entry name" value="Winged helix-like DNA-binding domain superfamily/Winged helix DNA-binding domain"/>
    <property type="match status" value="2"/>
</dbReference>
<reference evidence="9" key="1">
    <citation type="submission" date="2018-01" db="EMBL/GenBank/DDBJ databases">
        <title>An insight into the sialome of Amazonian anophelines.</title>
        <authorList>
            <person name="Ribeiro J.M."/>
            <person name="Scarpassa V."/>
            <person name="Calvo E."/>
        </authorList>
    </citation>
    <scope>NUCLEOTIDE SEQUENCE</scope>
</reference>
<dbReference type="SUPFAM" id="SSF46785">
    <property type="entry name" value="Winged helix' DNA-binding domain"/>
    <property type="match status" value="2"/>
</dbReference>
<evidence type="ECO:0000256" key="7">
    <source>
        <dbReference type="RuleBase" id="RU367095"/>
    </source>
</evidence>
<dbReference type="Pfam" id="PF04157">
    <property type="entry name" value="EAP30"/>
    <property type="match status" value="1"/>
</dbReference>